<accession>A0A9Q5N4X9</accession>
<feature type="region of interest" description="Disordered" evidence="1">
    <location>
        <begin position="515"/>
        <end position="572"/>
    </location>
</feature>
<proteinExistence type="predicted"/>
<feature type="compositionally biased region" description="Polar residues" evidence="1">
    <location>
        <begin position="760"/>
        <end position="770"/>
    </location>
</feature>
<feature type="signal peptide" evidence="2">
    <location>
        <begin position="1"/>
        <end position="20"/>
    </location>
</feature>
<reference evidence="3" key="1">
    <citation type="submission" date="2016-06" db="EMBL/GenBank/DDBJ databases">
        <title>Draft Genome sequence of the fungus Inonotus baumii.</title>
        <authorList>
            <person name="Zhu H."/>
            <person name="Lin W."/>
        </authorList>
    </citation>
    <scope>NUCLEOTIDE SEQUENCE</scope>
    <source>
        <strain evidence="3">821</strain>
    </source>
</reference>
<name>A0A9Q5N4X9_SANBA</name>
<feature type="region of interest" description="Disordered" evidence="1">
    <location>
        <begin position="794"/>
        <end position="813"/>
    </location>
</feature>
<feature type="region of interest" description="Disordered" evidence="1">
    <location>
        <begin position="660"/>
        <end position="697"/>
    </location>
</feature>
<feature type="compositionally biased region" description="Polar residues" evidence="1">
    <location>
        <begin position="179"/>
        <end position="188"/>
    </location>
</feature>
<dbReference type="EMBL" id="LNZH02000182">
    <property type="protein sequence ID" value="OCB88247.1"/>
    <property type="molecule type" value="Genomic_DNA"/>
</dbReference>
<dbReference type="OrthoDB" id="3270652at2759"/>
<evidence type="ECO:0000313" key="4">
    <source>
        <dbReference type="Proteomes" id="UP000757232"/>
    </source>
</evidence>
<comment type="caution">
    <text evidence="3">The sequence shown here is derived from an EMBL/GenBank/DDBJ whole genome shotgun (WGS) entry which is preliminary data.</text>
</comment>
<gene>
    <name evidence="3" type="ORF">A7U60_g4653</name>
</gene>
<feature type="compositionally biased region" description="Low complexity" evidence="1">
    <location>
        <begin position="443"/>
        <end position="469"/>
    </location>
</feature>
<evidence type="ECO:0000256" key="1">
    <source>
        <dbReference type="SAM" id="MobiDB-lite"/>
    </source>
</evidence>
<organism evidence="3 4">
    <name type="scientific">Sanghuangporus baumii</name>
    <name type="common">Phellinus baumii</name>
    <dbReference type="NCBI Taxonomy" id="108892"/>
    <lineage>
        <taxon>Eukaryota</taxon>
        <taxon>Fungi</taxon>
        <taxon>Dikarya</taxon>
        <taxon>Basidiomycota</taxon>
        <taxon>Agaricomycotina</taxon>
        <taxon>Agaricomycetes</taxon>
        <taxon>Hymenochaetales</taxon>
        <taxon>Hymenochaetaceae</taxon>
        <taxon>Sanghuangporus</taxon>
    </lineage>
</organism>
<feature type="region of interest" description="Disordered" evidence="1">
    <location>
        <begin position="318"/>
        <end position="352"/>
    </location>
</feature>
<feature type="chain" id="PRO_5040396784" description="Zinc-finger domain-containing protein" evidence="2">
    <location>
        <begin position="21"/>
        <end position="1023"/>
    </location>
</feature>
<feature type="region of interest" description="Disordered" evidence="1">
    <location>
        <begin position="159"/>
        <end position="221"/>
    </location>
</feature>
<feature type="region of interest" description="Disordered" evidence="1">
    <location>
        <begin position="370"/>
        <end position="392"/>
    </location>
</feature>
<evidence type="ECO:0000256" key="2">
    <source>
        <dbReference type="SAM" id="SignalP"/>
    </source>
</evidence>
<feature type="region of interest" description="Disordered" evidence="1">
    <location>
        <begin position="719"/>
        <end position="787"/>
    </location>
</feature>
<evidence type="ECO:0000313" key="3">
    <source>
        <dbReference type="EMBL" id="OCB88247.1"/>
    </source>
</evidence>
<keyword evidence="2" id="KW-0732">Signal</keyword>
<sequence>MVFRLLLLTSTYWICWSTMAQDVRLMQYSNNVTSMVNDSGTTATASMARSSGSAEVPPDSVSSLRALALSTLRSKRRKDTTSAAAVSSHSLPARPLPPDIGNVFLDYGTETKEEQDSLVPSTLSEDRKPAISSISQAAFDAEVKEEGEISDEEFCASSIASSTSPKHSAKDANHGLKSLPSTKATRLATTPIKIEPQKSPPSPNEQHLRQSSVAPQDRGIWNSWVPSEDHVRPGLKMNMEQFNLAKELILDLLGWGVSPEYLVDCGLTREAVFYTFMELNLKLPRNLDVSGFLPSPSPPAPTSKNDGQVSPIDAQRASLGHPLPAKPPTQAPSMTSPTTASTPQQTHPNGQNLSDMEARRRLELQARKAVLASRRKKAMPSSAEPSVPATSSVTPTVLDGSIVDEPEPIVPATAIDDFLKSMIETTSTSSQSSTPVSAHKARTLSGGVPLGVSSSTSSTVPTGSPVTSTFPASAPMDMDTKQDAMDGLLQADPVPSRPESFIDGMISVDPASARKTTVTTGDSTPVLATPQVSDRPSRNAIPPTAPREMRSKDSFTSGRSNVQVTNGRRGTKRPVAMDFVDVEHDPASQHGASMSAQPPSVRRKLGSFAGLGSHASRRCVIDLSDSEGDDEHDEIVTEKQFSQFQQAPASTLNTFRAVVTPTPAPRLPSTRPASTAGLRPPQSASPALSPEALEEKERQIKQMRELIARREQERLRKFAEKSRTPAATPPHYSSTPGSVGVEPLPPPTVSISMKAEDVNRSSPNTSTSKLVYQPSRSESSASDQADEDVVMQTLEPSGPSVPFPAMDDKSAHTREVNAETLANAESGKPMDVTHQDTPSAQVEFRQDGSQSFTQYISPFSYYPLLRSRTRVVSDLGPDTFHTSTTSARPSVSSSCISSVVDPKITVPDLRPLKVAVASREVGDGEGRRICQFEVPGGGVCADETCTDLHINDLEPDDHEIARYLREVMPDVLQAYDETELVDQLLQARQKNSNATKTSSQAGSSTSLANRVSEAISALLGSTR</sequence>
<keyword evidence="4" id="KW-1185">Reference proteome</keyword>
<feature type="compositionally biased region" description="Polar residues" evidence="1">
    <location>
        <begin position="554"/>
        <end position="568"/>
    </location>
</feature>
<evidence type="ECO:0008006" key="5">
    <source>
        <dbReference type="Google" id="ProtNLM"/>
    </source>
</evidence>
<dbReference type="Proteomes" id="UP000757232">
    <property type="component" value="Unassembled WGS sequence"/>
</dbReference>
<feature type="compositionally biased region" description="Low complexity" evidence="1">
    <location>
        <begin position="331"/>
        <end position="348"/>
    </location>
</feature>
<dbReference type="AlphaFoldDB" id="A0A9Q5N4X9"/>
<feature type="region of interest" description="Disordered" evidence="1">
    <location>
        <begin position="426"/>
        <end position="475"/>
    </location>
</feature>
<protein>
    <recommendedName>
        <fullName evidence="5">Zinc-finger domain-containing protein</fullName>
    </recommendedName>
</protein>